<dbReference type="Proteomes" id="UP001224775">
    <property type="component" value="Unassembled WGS sequence"/>
</dbReference>
<dbReference type="PANTHER" id="PTHR43482:SF1">
    <property type="entry name" value="PROTEIN AST1-RELATED"/>
    <property type="match status" value="1"/>
</dbReference>
<feature type="region of interest" description="Disordered" evidence="1">
    <location>
        <begin position="211"/>
        <end position="230"/>
    </location>
</feature>
<dbReference type="InterPro" id="IPR020843">
    <property type="entry name" value="ER"/>
</dbReference>
<dbReference type="InterPro" id="IPR011032">
    <property type="entry name" value="GroES-like_sf"/>
</dbReference>
<evidence type="ECO:0000256" key="1">
    <source>
        <dbReference type="SAM" id="MobiDB-lite"/>
    </source>
</evidence>
<dbReference type="InterPro" id="IPR052585">
    <property type="entry name" value="Lipid_raft_assoc_Zn_ADH"/>
</dbReference>
<protein>
    <submittedName>
        <fullName evidence="3">Medium chain reductase/dehydrogenase (MDR)/zinc-dependent alcohol dehydrogenase-like family protein</fullName>
    </submittedName>
</protein>
<dbReference type="Pfam" id="PF08240">
    <property type="entry name" value="ADH_N"/>
    <property type="match status" value="1"/>
</dbReference>
<proteinExistence type="predicted"/>
<feature type="region of interest" description="Disordered" evidence="1">
    <location>
        <begin position="157"/>
        <end position="179"/>
    </location>
</feature>
<organism evidence="3 4">
    <name type="scientific">Skeletonema marinoi</name>
    <dbReference type="NCBI Taxonomy" id="267567"/>
    <lineage>
        <taxon>Eukaryota</taxon>
        <taxon>Sar</taxon>
        <taxon>Stramenopiles</taxon>
        <taxon>Ochrophyta</taxon>
        <taxon>Bacillariophyta</taxon>
        <taxon>Coscinodiscophyceae</taxon>
        <taxon>Thalassiosirophycidae</taxon>
        <taxon>Thalassiosirales</taxon>
        <taxon>Skeletonemataceae</taxon>
        <taxon>Skeletonema</taxon>
        <taxon>Skeletonema marinoi-dohrnii complex</taxon>
    </lineage>
</organism>
<dbReference type="InterPro" id="IPR036291">
    <property type="entry name" value="NAD(P)-bd_dom_sf"/>
</dbReference>
<feature type="domain" description="Enoyl reductase (ER)" evidence="2">
    <location>
        <begin position="404"/>
        <end position="746"/>
    </location>
</feature>
<dbReference type="SUPFAM" id="SSF51735">
    <property type="entry name" value="NAD(P)-binding Rossmann-fold domains"/>
    <property type="match status" value="1"/>
</dbReference>
<dbReference type="GO" id="GO:0016491">
    <property type="term" value="F:oxidoreductase activity"/>
    <property type="evidence" value="ECO:0007669"/>
    <property type="project" value="InterPro"/>
</dbReference>
<sequence length="758" mass="82083">MKIASWRRRKAALRKPAVVTAAATNEKEVAVASSAAEKEAVPNDMSIMIMQATELVTVEADDGNDATVALGGDMEITLRAMKPSPVVTTPSQQTDMHGRDGSNAVVQTPTRDYVDVDSSPTDAGVVEQGELKTDESEKMAAAADGGQEVAIAPGVGQEEELKAESSSSEKNILSAQRSPTSQFELDVLNATYPTVDFENLQKCSRALLDDDDDKSISSEESQGSDDDSILSDAASVNAKVQKDDEVLDFVHDILSPMDCAADYMFCQMQCAFPNIVEDANEIMTTNLHHLMFCGEGEEEEKEEGGGAVVVESDGAGDDNRGEGDNDQGGEDEEDVVVVFSTSPDEQGEGGAGQDDETADEQEEDEGGEEIVVDEQQDSLEVDVVLGRWVKMQEDQLEIASYSPGEGFVLRKDGKLPELSEDEVLIRVDATVISTRDCLERIRRDTTEDLKDDVWVPGHEIVGHVVRAGAAMEAKSLMDKRIAAVLPYGGGCSQYVSIHANDVIVLPDEADSNEVVTLLSTYMTAYQCLESVADIEAKEEEDVEEAKVGEEDVEAEAISSNKDDAEQKKSHLFGKNVLIIDSGSPVGLALVNLATNAGATVHTVPHLISHFNAIRWSGTMDLIIDVVGDSDNNPSYYKIMKTRGRLVRVNTTSCKKRYVPHAVAGKIEGGKDTSYYGRVINDKAIDYNVFHSFNDDKEEFAEDLAYLHDLRQIGKIGPKLFSQVGFDELGEGWEKLMAEGGNGVVVVSPWKLGFTTVHG</sequence>
<evidence type="ECO:0000313" key="3">
    <source>
        <dbReference type="EMBL" id="KAK1742634.1"/>
    </source>
</evidence>
<gene>
    <name evidence="3" type="ORF">QTG54_006231</name>
</gene>
<dbReference type="InterPro" id="IPR013154">
    <property type="entry name" value="ADH-like_N"/>
</dbReference>
<feature type="region of interest" description="Disordered" evidence="1">
    <location>
        <begin position="85"/>
        <end position="105"/>
    </location>
</feature>
<feature type="compositionally biased region" description="Acidic residues" evidence="1">
    <location>
        <begin position="324"/>
        <end position="335"/>
    </location>
</feature>
<feature type="region of interest" description="Disordered" evidence="1">
    <location>
        <begin position="295"/>
        <end position="376"/>
    </location>
</feature>
<dbReference type="AlphaFoldDB" id="A0AAD9DE14"/>
<feature type="compositionally biased region" description="Polar residues" evidence="1">
    <location>
        <begin position="86"/>
        <end position="95"/>
    </location>
</feature>
<feature type="compositionally biased region" description="Acidic residues" evidence="1">
    <location>
        <begin position="353"/>
        <end position="376"/>
    </location>
</feature>
<evidence type="ECO:0000313" key="4">
    <source>
        <dbReference type="Proteomes" id="UP001224775"/>
    </source>
</evidence>
<name>A0AAD9DE14_9STRA</name>
<comment type="caution">
    <text evidence="3">The sequence shown here is derived from an EMBL/GenBank/DDBJ whole genome shotgun (WGS) entry which is preliminary data.</text>
</comment>
<evidence type="ECO:0000259" key="2">
    <source>
        <dbReference type="SMART" id="SM00829"/>
    </source>
</evidence>
<reference evidence="3" key="1">
    <citation type="submission" date="2023-06" db="EMBL/GenBank/DDBJ databases">
        <title>Survivors Of The Sea: Transcriptome response of Skeletonema marinoi to long-term dormancy.</title>
        <authorList>
            <person name="Pinder M.I.M."/>
            <person name="Kourtchenko O."/>
            <person name="Robertson E.K."/>
            <person name="Larsson T."/>
            <person name="Maumus F."/>
            <person name="Osuna-Cruz C.M."/>
            <person name="Vancaester E."/>
            <person name="Stenow R."/>
            <person name="Vandepoele K."/>
            <person name="Ploug H."/>
            <person name="Bruchert V."/>
            <person name="Godhe A."/>
            <person name="Topel M."/>
        </authorList>
    </citation>
    <scope>NUCLEOTIDE SEQUENCE</scope>
    <source>
        <strain evidence="3">R05AC</strain>
    </source>
</reference>
<dbReference type="SMART" id="SM00829">
    <property type="entry name" value="PKS_ER"/>
    <property type="match status" value="1"/>
</dbReference>
<accession>A0AAD9DE14</accession>
<keyword evidence="4" id="KW-1185">Reference proteome</keyword>
<dbReference type="EMBL" id="JATAAI010000010">
    <property type="protein sequence ID" value="KAK1742634.1"/>
    <property type="molecule type" value="Genomic_DNA"/>
</dbReference>
<dbReference type="SUPFAM" id="SSF50129">
    <property type="entry name" value="GroES-like"/>
    <property type="match status" value="1"/>
</dbReference>
<dbReference type="PANTHER" id="PTHR43482">
    <property type="entry name" value="PROTEIN AST1-RELATED"/>
    <property type="match status" value="1"/>
</dbReference>
<dbReference type="Gene3D" id="3.90.180.10">
    <property type="entry name" value="Medium-chain alcohol dehydrogenases, catalytic domain"/>
    <property type="match status" value="1"/>
</dbReference>